<evidence type="ECO:0000259" key="7">
    <source>
        <dbReference type="PROSITE" id="PS50076"/>
    </source>
</evidence>
<comment type="subcellular location">
    <subcellularLocation>
        <location evidence="2">Cytoplasm</location>
    </subcellularLocation>
    <subcellularLocation>
        <location evidence="1">Nucleus</location>
    </subcellularLocation>
</comment>
<dbReference type="SUPFAM" id="SSF46565">
    <property type="entry name" value="Chaperone J-domain"/>
    <property type="match status" value="1"/>
</dbReference>
<keyword evidence="9" id="KW-1185">Reference proteome</keyword>
<dbReference type="PROSITE" id="PS50076">
    <property type="entry name" value="DNAJ_2"/>
    <property type="match status" value="1"/>
</dbReference>
<dbReference type="Proteomes" id="UP000007799">
    <property type="component" value="Unassembled WGS sequence"/>
</dbReference>
<dbReference type="InterPro" id="IPR036869">
    <property type="entry name" value="J_dom_sf"/>
</dbReference>
<evidence type="ECO:0000313" key="8">
    <source>
        <dbReference type="EMBL" id="EGD77964.1"/>
    </source>
</evidence>
<reference evidence="8" key="1">
    <citation type="submission" date="2009-08" db="EMBL/GenBank/DDBJ databases">
        <title>Annotation of Salpingoeca rosetta.</title>
        <authorList>
            <consortium name="The Broad Institute Genome Sequencing Platform"/>
            <person name="Russ C."/>
            <person name="Cuomo C."/>
            <person name="Burger G."/>
            <person name="Gray M.W."/>
            <person name="Holland P.W.H."/>
            <person name="King N."/>
            <person name="Lang F.B.F."/>
            <person name="Roger A.J."/>
            <person name="Ruiz-Trillo I."/>
            <person name="Young S.K."/>
            <person name="Zeng Q."/>
            <person name="Gargeya S."/>
            <person name="Alvarado L."/>
            <person name="Berlin A."/>
            <person name="Chapman S.B."/>
            <person name="Chen Z."/>
            <person name="Freedman E."/>
            <person name="Gellesch M."/>
            <person name="Goldberg J."/>
            <person name="Griggs A."/>
            <person name="Gujja S."/>
            <person name="Heilman E."/>
            <person name="Heiman D."/>
            <person name="Howarth C."/>
            <person name="Mehta T."/>
            <person name="Neiman D."/>
            <person name="Pearson M."/>
            <person name="Roberts A."/>
            <person name="Saif S."/>
            <person name="Shea T."/>
            <person name="Shenoy N."/>
            <person name="Sisk P."/>
            <person name="Stolte C."/>
            <person name="Sykes S."/>
            <person name="White J."/>
            <person name="Yandava C."/>
            <person name="Haas B."/>
            <person name="Nusbaum C."/>
            <person name="Birren B."/>
        </authorList>
    </citation>
    <scope>NUCLEOTIDE SEQUENCE [LARGE SCALE GENOMIC DNA]</scope>
    <source>
        <strain evidence="8">ATCC 50818</strain>
    </source>
</reference>
<feature type="domain" description="J" evidence="7">
    <location>
        <begin position="6"/>
        <end position="72"/>
    </location>
</feature>
<dbReference type="InterPro" id="IPR052094">
    <property type="entry name" value="Pre-mRNA-splicing_ERAD"/>
</dbReference>
<evidence type="ECO:0000256" key="5">
    <source>
        <dbReference type="ARBA" id="ARBA00023242"/>
    </source>
</evidence>
<keyword evidence="4" id="KW-0143">Chaperone</keyword>
<evidence type="ECO:0000256" key="2">
    <source>
        <dbReference type="ARBA" id="ARBA00004496"/>
    </source>
</evidence>
<evidence type="ECO:0000256" key="3">
    <source>
        <dbReference type="ARBA" id="ARBA00022490"/>
    </source>
</evidence>
<gene>
    <name evidence="8" type="ORF">PTSG_09598</name>
</gene>
<organism evidence="9">
    <name type="scientific">Salpingoeca rosetta (strain ATCC 50818 / BSB-021)</name>
    <dbReference type="NCBI Taxonomy" id="946362"/>
    <lineage>
        <taxon>Eukaryota</taxon>
        <taxon>Choanoflagellata</taxon>
        <taxon>Craspedida</taxon>
        <taxon>Salpingoecidae</taxon>
        <taxon>Salpingoeca</taxon>
    </lineage>
</organism>
<dbReference type="STRING" id="946362.F2ULG5"/>
<evidence type="ECO:0000256" key="4">
    <source>
        <dbReference type="ARBA" id="ARBA00023186"/>
    </source>
</evidence>
<keyword evidence="5" id="KW-0539">Nucleus</keyword>
<dbReference type="PRINTS" id="PR00625">
    <property type="entry name" value="JDOMAIN"/>
</dbReference>
<dbReference type="InterPro" id="IPR001623">
    <property type="entry name" value="DnaJ_domain"/>
</dbReference>
<dbReference type="PANTHER" id="PTHR44313">
    <property type="entry name" value="DNAJ HOMOLOG SUBFAMILY C MEMBER 17"/>
    <property type="match status" value="1"/>
</dbReference>
<name>F2ULG5_SALR5</name>
<feature type="region of interest" description="Disordered" evidence="6">
    <location>
        <begin position="173"/>
        <end position="193"/>
    </location>
</feature>
<evidence type="ECO:0000256" key="6">
    <source>
        <dbReference type="SAM" id="MobiDB-lite"/>
    </source>
</evidence>
<dbReference type="Gene3D" id="1.10.287.110">
    <property type="entry name" value="DnaJ domain"/>
    <property type="match status" value="1"/>
</dbReference>
<accession>F2ULG5</accession>
<dbReference type="EMBL" id="GL832980">
    <property type="protein sequence ID" value="EGD77964.1"/>
    <property type="molecule type" value="Genomic_DNA"/>
</dbReference>
<dbReference type="InParanoid" id="F2ULG5"/>
<dbReference type="GO" id="GO:0005737">
    <property type="term" value="C:cytoplasm"/>
    <property type="evidence" value="ECO:0007669"/>
    <property type="project" value="UniProtKB-SubCell"/>
</dbReference>
<protein>
    <submittedName>
        <fullName evidence="8">Dnajc17 protein</fullName>
    </submittedName>
</protein>
<proteinExistence type="predicted"/>
<dbReference type="KEGG" id="sre:PTSG_09598"/>
<dbReference type="GO" id="GO:0005681">
    <property type="term" value="C:spliceosomal complex"/>
    <property type="evidence" value="ECO:0007669"/>
    <property type="project" value="TreeGrafter"/>
</dbReference>
<feature type="region of interest" description="Disordered" evidence="6">
    <location>
        <begin position="80"/>
        <end position="111"/>
    </location>
</feature>
<dbReference type="SMART" id="SM00271">
    <property type="entry name" value="DnaJ"/>
    <property type="match status" value="1"/>
</dbReference>
<dbReference type="eggNOG" id="KOG0691">
    <property type="taxonomic scope" value="Eukaryota"/>
</dbReference>
<dbReference type="CDD" id="cd06257">
    <property type="entry name" value="DnaJ"/>
    <property type="match status" value="1"/>
</dbReference>
<dbReference type="RefSeq" id="XP_004990027.1">
    <property type="nucleotide sequence ID" value="XM_004989970.1"/>
</dbReference>
<dbReference type="OMA" id="DAMAKPH"/>
<feature type="compositionally biased region" description="Basic and acidic residues" evidence="6">
    <location>
        <begin position="80"/>
        <end position="103"/>
    </location>
</feature>
<dbReference type="Pfam" id="PF00226">
    <property type="entry name" value="DnaJ"/>
    <property type="match status" value="1"/>
</dbReference>
<sequence>MEDGSCPYEVLGVPTTATEAEIRKAYKKLALKYHPDKNPDDPETAEKMFRRAVMASEMLLDATAKAAYDKVLKARQAARVRSEKMDAEHRKAREDLEAREQAHKRSKTAAETLQRDLEAQIRRLRAEGARKLQEEEDRFREMLRTANRGDQVDATVVKSDFSEDFEAKVLARMRAHGHARREHMQQQQQQQAA</sequence>
<dbReference type="GO" id="GO:0000390">
    <property type="term" value="P:spliceosomal complex disassembly"/>
    <property type="evidence" value="ECO:0007669"/>
    <property type="project" value="TreeGrafter"/>
</dbReference>
<keyword evidence="3" id="KW-0963">Cytoplasm</keyword>
<dbReference type="OrthoDB" id="10266747at2759"/>
<evidence type="ECO:0000256" key="1">
    <source>
        <dbReference type="ARBA" id="ARBA00004123"/>
    </source>
</evidence>
<dbReference type="PANTHER" id="PTHR44313:SF1">
    <property type="entry name" value="DNAJ HOMOLOG SUBFAMILY C MEMBER 17"/>
    <property type="match status" value="1"/>
</dbReference>
<dbReference type="AlphaFoldDB" id="F2ULG5"/>
<dbReference type="GeneID" id="16070579"/>
<dbReference type="FunCoup" id="F2ULG5">
    <property type="interactions" value="258"/>
</dbReference>
<evidence type="ECO:0000313" key="9">
    <source>
        <dbReference type="Proteomes" id="UP000007799"/>
    </source>
</evidence>